<gene>
    <name evidence="2" type="ORF">KV395_10770</name>
</gene>
<accession>A0ABY7XRQ1</accession>
<dbReference type="EMBL" id="CP078075">
    <property type="protein sequence ID" value="WDM43699.1"/>
    <property type="molecule type" value="Genomic_DNA"/>
</dbReference>
<evidence type="ECO:0008006" key="4">
    <source>
        <dbReference type="Google" id="ProtNLM"/>
    </source>
</evidence>
<dbReference type="Proteomes" id="UP001215097">
    <property type="component" value="Chromosome"/>
</dbReference>
<evidence type="ECO:0000313" key="2">
    <source>
        <dbReference type="EMBL" id="WDM43699.1"/>
    </source>
</evidence>
<proteinExistence type="predicted"/>
<dbReference type="RefSeq" id="WP_282213827.1">
    <property type="nucleotide sequence ID" value="NZ_BAAAUN010000001.1"/>
</dbReference>
<evidence type="ECO:0000313" key="3">
    <source>
        <dbReference type="Proteomes" id="UP001215097"/>
    </source>
</evidence>
<protein>
    <recommendedName>
        <fullName evidence="4">TPM domain-containing protein</fullName>
    </recommendedName>
</protein>
<name>A0ABY7XRQ1_MICLT</name>
<keyword evidence="3" id="KW-1185">Reference proteome</keyword>
<reference evidence="2 3" key="1">
    <citation type="submission" date="2021-06" db="EMBL/GenBank/DDBJ databases">
        <title>Genome-based taxonomic framework of Microbacterium strains isolated from marine environment, the description of four new species and reclassification of four preexisting species.</title>
        <authorList>
            <person name="Lee S.D."/>
            <person name="Kim S.-M."/>
            <person name="Byeon Y.-S."/>
            <person name="Yang H.L."/>
            <person name="Kim I.S."/>
        </authorList>
    </citation>
    <scope>NUCLEOTIDE SEQUENCE [LARGE SCALE GENOMIC DNA]</scope>
    <source>
        <strain evidence="2 3">KACC 14465</strain>
    </source>
</reference>
<feature type="region of interest" description="Disordered" evidence="1">
    <location>
        <begin position="393"/>
        <end position="421"/>
    </location>
</feature>
<organism evidence="2 3">
    <name type="scientific">Microbacterium luteolum</name>
    <name type="common">Aureobacterium luteolum</name>
    <dbReference type="NCBI Taxonomy" id="69367"/>
    <lineage>
        <taxon>Bacteria</taxon>
        <taxon>Bacillati</taxon>
        <taxon>Actinomycetota</taxon>
        <taxon>Actinomycetes</taxon>
        <taxon>Micrococcales</taxon>
        <taxon>Microbacteriaceae</taxon>
        <taxon>Microbacterium</taxon>
    </lineage>
</organism>
<evidence type="ECO:0000256" key="1">
    <source>
        <dbReference type="SAM" id="MobiDB-lite"/>
    </source>
</evidence>
<feature type="compositionally biased region" description="Gly residues" evidence="1">
    <location>
        <begin position="402"/>
        <end position="421"/>
    </location>
</feature>
<sequence>MAGFWGRRKREQEELAAQDADLARRAEQALVGADERIRTTSDELDFAEAELGASLTADLRKALAAVRTHLREAFQLHQLNHDEIPDTPEELRTRNARILQLCDWAQDLLDEKTSVLAASVAKVRRAPEVIAQVRADAAALSSRIPQTNDSVSRLSARYAESAMHQITASAAEAEQLIAFATHSADISERRRAAKQNEEANLALETATEATRRASALLDAVEDFEIEALRAESTLAEVVADSRGDLIAARTAPQVPAVADAVSALQAALSALTPSGTPNDPFAELSQLRTANSALDEAIAKARHRAENPLPSIPQVQHAIDDADRQLGVARGLISGHRGWIGADARTRLAEAERLRVDLSDLLPAEETREEALVQARRVAHLASEALQLAQRDIDSSRPDDQGWGGGGGYGGGGWGGRPRGGGGGDIASGILGGLVIGSLLDGMFD</sequence>